<reference evidence="2 3" key="1">
    <citation type="submission" date="2021-08" db="EMBL/GenBank/DDBJ databases">
        <authorList>
            <person name="Peeters C."/>
        </authorList>
    </citation>
    <scope>NUCLEOTIDE SEQUENCE [LARGE SCALE GENOMIC DNA]</scope>
    <source>
        <strain evidence="2 3">LMG 32289</strain>
    </source>
</reference>
<keyword evidence="3" id="KW-1185">Reference proteome</keyword>
<evidence type="ECO:0000256" key="1">
    <source>
        <dbReference type="SAM" id="MobiDB-lite"/>
    </source>
</evidence>
<feature type="compositionally biased region" description="Low complexity" evidence="1">
    <location>
        <begin position="169"/>
        <end position="187"/>
    </location>
</feature>
<feature type="compositionally biased region" description="Low complexity" evidence="1">
    <location>
        <begin position="98"/>
        <end position="116"/>
    </location>
</feature>
<sequence length="241" mass="26076">MNRCSSRRDRSALSTRRRIATPTPATCATCSRTRPACTCRNATVRSCDCRSAAPALRAASTRVAWTCCRMACRPTLPMAAATTTRSIRSAWPPRRSTRAATDSRTAAPRSAARSTSPRPPRSRPIRPTWCAWTAAASAPRAPAHRCHGRLARSTSSPISRSITRKAIATTSAASTSNSTQTSAIASARPWRRASTSAHISSISCCRVRSHSIRRCTTRAWPPPARWPAIRRATRAPNASPT</sequence>
<evidence type="ECO:0000313" key="2">
    <source>
        <dbReference type="EMBL" id="CAG9184531.1"/>
    </source>
</evidence>
<comment type="caution">
    <text evidence="2">The sequence shown here is derived from an EMBL/GenBank/DDBJ whole genome shotgun (WGS) entry which is preliminary data.</text>
</comment>
<name>A0ABM8XVU3_9BURK</name>
<feature type="region of interest" description="Disordered" evidence="1">
    <location>
        <begin position="82"/>
        <end position="126"/>
    </location>
</feature>
<accession>A0ABM8XVU3</accession>
<dbReference type="Proteomes" id="UP000706525">
    <property type="component" value="Unassembled WGS sequence"/>
</dbReference>
<gene>
    <name evidence="2" type="ORF">LMG32289_05639</name>
</gene>
<proteinExistence type="predicted"/>
<feature type="region of interest" description="Disordered" evidence="1">
    <location>
        <begin position="169"/>
        <end position="192"/>
    </location>
</feature>
<protein>
    <submittedName>
        <fullName evidence="2">Uncharacterized protein</fullName>
    </submittedName>
</protein>
<organism evidence="2 3">
    <name type="scientific">Cupriavidus pampae</name>
    <dbReference type="NCBI Taxonomy" id="659251"/>
    <lineage>
        <taxon>Bacteria</taxon>
        <taxon>Pseudomonadati</taxon>
        <taxon>Pseudomonadota</taxon>
        <taxon>Betaproteobacteria</taxon>
        <taxon>Burkholderiales</taxon>
        <taxon>Burkholderiaceae</taxon>
        <taxon>Cupriavidus</taxon>
    </lineage>
</organism>
<evidence type="ECO:0000313" key="3">
    <source>
        <dbReference type="Proteomes" id="UP000706525"/>
    </source>
</evidence>
<dbReference type="EMBL" id="CAJZAG010000013">
    <property type="protein sequence ID" value="CAG9184531.1"/>
    <property type="molecule type" value="Genomic_DNA"/>
</dbReference>